<feature type="chain" id="PRO_5022846657" description="Leucine-binding protein domain-containing protein" evidence="4">
    <location>
        <begin position="21"/>
        <end position="464"/>
    </location>
</feature>
<comment type="similarity">
    <text evidence="1">Belongs to the leucine-binding protein family.</text>
</comment>
<dbReference type="Gene3D" id="3.40.50.2300">
    <property type="match status" value="2"/>
</dbReference>
<dbReference type="InterPro" id="IPR028081">
    <property type="entry name" value="Leu-bd"/>
</dbReference>
<evidence type="ECO:0000313" key="6">
    <source>
        <dbReference type="EMBL" id="TWT68532.1"/>
    </source>
</evidence>
<reference evidence="6 7" key="1">
    <citation type="submission" date="2019-02" db="EMBL/GenBank/DDBJ databases">
        <title>Deep-cultivation of Planctomycetes and their phenomic and genomic characterization uncovers novel biology.</title>
        <authorList>
            <person name="Wiegand S."/>
            <person name="Jogler M."/>
            <person name="Boedeker C."/>
            <person name="Pinto D."/>
            <person name="Vollmers J."/>
            <person name="Rivas-Marin E."/>
            <person name="Kohn T."/>
            <person name="Peeters S.H."/>
            <person name="Heuer A."/>
            <person name="Rast P."/>
            <person name="Oberbeckmann S."/>
            <person name="Bunk B."/>
            <person name="Jeske O."/>
            <person name="Meyerdierks A."/>
            <person name="Storesund J.E."/>
            <person name="Kallscheuer N."/>
            <person name="Luecker S."/>
            <person name="Lage O.M."/>
            <person name="Pohl T."/>
            <person name="Merkel B.J."/>
            <person name="Hornburger P."/>
            <person name="Mueller R.-W."/>
            <person name="Bruemmer F."/>
            <person name="Labrenz M."/>
            <person name="Spormann A.M."/>
            <person name="Op Den Camp H."/>
            <person name="Overmann J."/>
            <person name="Amann R."/>
            <person name="Jetten M.S.M."/>
            <person name="Mascher T."/>
            <person name="Medema M.H."/>
            <person name="Devos D.P."/>
            <person name="Kaster A.-K."/>
            <person name="Ovreas L."/>
            <person name="Rohde M."/>
            <person name="Galperin M.Y."/>
            <person name="Jogler C."/>
        </authorList>
    </citation>
    <scope>NUCLEOTIDE SEQUENCE [LARGE SCALE GENOMIC DNA]</scope>
    <source>
        <strain evidence="6 7">Pan14r</strain>
    </source>
</reference>
<name>A0A5C5Y540_9PLAN</name>
<dbReference type="PANTHER" id="PTHR30483:SF6">
    <property type="entry name" value="PERIPLASMIC BINDING PROTEIN OF ABC TRANSPORTER FOR NATURAL AMINO ACIDS"/>
    <property type="match status" value="1"/>
</dbReference>
<evidence type="ECO:0000313" key="7">
    <source>
        <dbReference type="Proteomes" id="UP000317238"/>
    </source>
</evidence>
<gene>
    <name evidence="6" type="ORF">Pan14r_07780</name>
</gene>
<organism evidence="6 7">
    <name type="scientific">Crateriforma conspicua</name>
    <dbReference type="NCBI Taxonomy" id="2527996"/>
    <lineage>
        <taxon>Bacteria</taxon>
        <taxon>Pseudomonadati</taxon>
        <taxon>Planctomycetota</taxon>
        <taxon>Planctomycetia</taxon>
        <taxon>Planctomycetales</taxon>
        <taxon>Planctomycetaceae</taxon>
        <taxon>Crateriforma</taxon>
    </lineage>
</organism>
<proteinExistence type="inferred from homology"/>
<feature type="region of interest" description="Disordered" evidence="3">
    <location>
        <begin position="34"/>
        <end position="88"/>
    </location>
</feature>
<evidence type="ECO:0000259" key="5">
    <source>
        <dbReference type="Pfam" id="PF13458"/>
    </source>
</evidence>
<evidence type="ECO:0000256" key="2">
    <source>
        <dbReference type="ARBA" id="ARBA00022729"/>
    </source>
</evidence>
<feature type="compositionally biased region" description="Polar residues" evidence="3">
    <location>
        <begin position="67"/>
        <end position="78"/>
    </location>
</feature>
<evidence type="ECO:0000256" key="4">
    <source>
        <dbReference type="SAM" id="SignalP"/>
    </source>
</evidence>
<keyword evidence="7" id="KW-1185">Reference proteome</keyword>
<dbReference type="SUPFAM" id="SSF53822">
    <property type="entry name" value="Periplasmic binding protein-like I"/>
    <property type="match status" value="1"/>
</dbReference>
<feature type="signal peptide" evidence="4">
    <location>
        <begin position="1"/>
        <end position="20"/>
    </location>
</feature>
<dbReference type="Pfam" id="PF13458">
    <property type="entry name" value="Peripla_BP_6"/>
    <property type="match status" value="1"/>
</dbReference>
<keyword evidence="2 4" id="KW-0732">Signal</keyword>
<dbReference type="PANTHER" id="PTHR30483">
    <property type="entry name" value="LEUCINE-SPECIFIC-BINDING PROTEIN"/>
    <property type="match status" value="1"/>
</dbReference>
<dbReference type="RefSeq" id="WP_197203290.1">
    <property type="nucleotide sequence ID" value="NZ_SJPL01000001.1"/>
</dbReference>
<sequence precursor="true">MNQFLSAIGCAAAILCLALAGCDSSSDSFANSHDATAIGSPGPGLTLPIERTSNRSRGRSARSTTTPWSGSDRQSQAGFQDADAVAASSPVRDRVPRILIGLDADMSSASAKSGEAIRRGIVLAIDRINHDGGLLGRQVDLLVCDHRGNPARGIDNIRDLAANPDVVAVVGGIHTPVALEELSVIHDVELPYLGPWAAGTPLVANGYEPNFVFRVSVRDEFAGEFLVRNAVQDDKTQIALVLESTGWGRSNEVAMRQALDERELQPTTIQWFHWGEPSFRMQIDAIRSSGAEVVLLVANPLEGIRFVQQMAQVPAEDRIPILSHWGITGGNFADQVGDDLNRVDLRFLQSYSFLSADLTDTARSVVAAYCRTFDDADSARDIFAPTGTAHAYEVVMMLAQAIRQAGTVDRLEVRAALERLKNYNGLIRNFQRPFTVTDHDALTIDDLHLARFDEAGVIVPLGPN</sequence>
<evidence type="ECO:0000256" key="1">
    <source>
        <dbReference type="ARBA" id="ARBA00010062"/>
    </source>
</evidence>
<dbReference type="InterPro" id="IPR028082">
    <property type="entry name" value="Peripla_BP_I"/>
</dbReference>
<evidence type="ECO:0000256" key="3">
    <source>
        <dbReference type="SAM" id="MobiDB-lite"/>
    </source>
</evidence>
<dbReference type="EMBL" id="SJPL01000001">
    <property type="protein sequence ID" value="TWT68532.1"/>
    <property type="molecule type" value="Genomic_DNA"/>
</dbReference>
<feature type="domain" description="Leucine-binding protein" evidence="5">
    <location>
        <begin position="99"/>
        <end position="453"/>
    </location>
</feature>
<accession>A0A5C5Y540</accession>
<comment type="caution">
    <text evidence="6">The sequence shown here is derived from an EMBL/GenBank/DDBJ whole genome shotgun (WGS) entry which is preliminary data.</text>
</comment>
<dbReference type="Proteomes" id="UP000317238">
    <property type="component" value="Unassembled WGS sequence"/>
</dbReference>
<dbReference type="InterPro" id="IPR051010">
    <property type="entry name" value="BCAA_transport"/>
</dbReference>
<dbReference type="AlphaFoldDB" id="A0A5C5Y540"/>
<dbReference type="CDD" id="cd19979">
    <property type="entry name" value="PBP1_ABC_ligand_binding-like"/>
    <property type="match status" value="1"/>
</dbReference>
<protein>
    <recommendedName>
        <fullName evidence="5">Leucine-binding protein domain-containing protein</fullName>
    </recommendedName>
</protein>